<proteinExistence type="predicted"/>
<organism evidence="1 2">
    <name type="scientific">Linum tenue</name>
    <dbReference type="NCBI Taxonomy" id="586396"/>
    <lineage>
        <taxon>Eukaryota</taxon>
        <taxon>Viridiplantae</taxon>
        <taxon>Streptophyta</taxon>
        <taxon>Embryophyta</taxon>
        <taxon>Tracheophyta</taxon>
        <taxon>Spermatophyta</taxon>
        <taxon>Magnoliopsida</taxon>
        <taxon>eudicotyledons</taxon>
        <taxon>Gunneridae</taxon>
        <taxon>Pentapetalae</taxon>
        <taxon>rosids</taxon>
        <taxon>fabids</taxon>
        <taxon>Malpighiales</taxon>
        <taxon>Linaceae</taxon>
        <taxon>Linum</taxon>
    </lineage>
</organism>
<evidence type="ECO:0000313" key="2">
    <source>
        <dbReference type="Proteomes" id="UP001154282"/>
    </source>
</evidence>
<dbReference type="Proteomes" id="UP001154282">
    <property type="component" value="Unassembled WGS sequence"/>
</dbReference>
<sequence length="49" mass="5593">MGREMGLRNLGSHLCFLCSISKRRVDFGARLLYAVILTIWSPQTLPKWG</sequence>
<keyword evidence="2" id="KW-1185">Reference proteome</keyword>
<reference evidence="1" key="1">
    <citation type="submission" date="2022-08" db="EMBL/GenBank/DDBJ databases">
        <authorList>
            <person name="Gutierrez-Valencia J."/>
        </authorList>
    </citation>
    <scope>NUCLEOTIDE SEQUENCE</scope>
</reference>
<protein>
    <submittedName>
        <fullName evidence="1">Uncharacterized protein</fullName>
    </submittedName>
</protein>
<gene>
    <name evidence="1" type="ORF">LITE_LOCUS51566</name>
</gene>
<dbReference type="EMBL" id="CAMGYJ010000011">
    <property type="protein sequence ID" value="CAI0628225.1"/>
    <property type="molecule type" value="Genomic_DNA"/>
</dbReference>
<dbReference type="AlphaFoldDB" id="A0AAV0S6T7"/>
<comment type="caution">
    <text evidence="1">The sequence shown here is derived from an EMBL/GenBank/DDBJ whole genome shotgun (WGS) entry which is preliminary data.</text>
</comment>
<evidence type="ECO:0000313" key="1">
    <source>
        <dbReference type="EMBL" id="CAI0628225.1"/>
    </source>
</evidence>
<accession>A0AAV0S6T7</accession>
<name>A0AAV0S6T7_9ROSI</name>